<dbReference type="AlphaFoldDB" id="A0A5S9QQR3"/>
<protein>
    <recommendedName>
        <fullName evidence="10">Peptidyl-prolyl cis-trans isomerase</fullName>
        <ecNumber evidence="10">5.2.1.8</ecNumber>
    </recommendedName>
</protein>
<evidence type="ECO:0000256" key="3">
    <source>
        <dbReference type="ARBA" id="ARBA00006577"/>
    </source>
</evidence>
<evidence type="ECO:0000256" key="5">
    <source>
        <dbReference type="ARBA" id="ARBA00023110"/>
    </source>
</evidence>
<comment type="subcellular location">
    <subcellularLocation>
        <location evidence="2">Cytoplasm</location>
    </subcellularLocation>
</comment>
<accession>A0A5S9QQR3</accession>
<evidence type="ECO:0000256" key="6">
    <source>
        <dbReference type="ARBA" id="ARBA00023186"/>
    </source>
</evidence>
<dbReference type="InterPro" id="IPR046357">
    <property type="entry name" value="PPIase_dom_sf"/>
</dbReference>
<keyword evidence="4" id="KW-0963">Cytoplasm</keyword>
<dbReference type="GO" id="GO:0005737">
    <property type="term" value="C:cytoplasm"/>
    <property type="evidence" value="ECO:0007669"/>
    <property type="project" value="UniProtKB-SubCell"/>
</dbReference>
<comment type="function">
    <text evidence="8">Also involved in hydrogenase metallocenter assembly, probably by participating in the nickel insertion step. This function in hydrogenase biosynthesis requires chaperone activity and the presence of the metal-binding domain, but not PPIase activity.</text>
</comment>
<dbReference type="GO" id="GO:0042026">
    <property type="term" value="P:protein refolding"/>
    <property type="evidence" value="ECO:0007669"/>
    <property type="project" value="UniProtKB-ARBA"/>
</dbReference>
<feature type="domain" description="PPIase FKBP-type" evidence="11">
    <location>
        <begin position="8"/>
        <end position="82"/>
    </location>
</feature>
<dbReference type="SUPFAM" id="SSF54534">
    <property type="entry name" value="FKBP-like"/>
    <property type="match status" value="1"/>
</dbReference>
<dbReference type="Proteomes" id="UP000434580">
    <property type="component" value="Unassembled WGS sequence"/>
</dbReference>
<dbReference type="Gene3D" id="3.10.50.40">
    <property type="match status" value="1"/>
</dbReference>
<dbReference type="InterPro" id="IPR001179">
    <property type="entry name" value="PPIase_FKBP_dom"/>
</dbReference>
<sequence>MTLPIANDHVVSIHYTLTNVDGEVLDSSEGSDPLQYLHGAGNIIPGLENALIGKQVGEKVDVTVKPEDAYGESMEEMIQQVPREMFQGVDEIEVGMMFQTQSPDGQAQMVTVAAVDDETVTIDANHPLAGQTITFAVEIAEVRESSEEERSHGHVHS</sequence>
<keyword evidence="6" id="KW-0143">Chaperone</keyword>
<reference evidence="12 13" key="1">
    <citation type="submission" date="2019-11" db="EMBL/GenBank/DDBJ databases">
        <authorList>
            <person name="Holert J."/>
        </authorList>
    </citation>
    <scope>NUCLEOTIDE SEQUENCE [LARGE SCALE GENOMIC DNA]</scope>
    <source>
        <strain evidence="12">BC5_2</strain>
    </source>
</reference>
<evidence type="ECO:0000313" key="12">
    <source>
        <dbReference type="EMBL" id="CAA0120863.1"/>
    </source>
</evidence>
<evidence type="ECO:0000256" key="9">
    <source>
        <dbReference type="PROSITE-ProRule" id="PRU00277"/>
    </source>
</evidence>
<evidence type="ECO:0000259" key="11">
    <source>
        <dbReference type="PROSITE" id="PS50059"/>
    </source>
</evidence>
<dbReference type="EC" id="5.2.1.8" evidence="10"/>
<dbReference type="OrthoDB" id="9808891at2"/>
<name>A0A5S9QQR3_9GAMM</name>
<keyword evidence="5 9" id="KW-0697">Rotamase</keyword>
<proteinExistence type="inferred from homology"/>
<evidence type="ECO:0000256" key="7">
    <source>
        <dbReference type="ARBA" id="ARBA00023235"/>
    </source>
</evidence>
<evidence type="ECO:0000313" key="13">
    <source>
        <dbReference type="Proteomes" id="UP000434580"/>
    </source>
</evidence>
<evidence type="ECO:0000256" key="1">
    <source>
        <dbReference type="ARBA" id="ARBA00000971"/>
    </source>
</evidence>
<comment type="catalytic activity">
    <reaction evidence="1 9 10">
        <text>[protein]-peptidylproline (omega=180) = [protein]-peptidylproline (omega=0)</text>
        <dbReference type="Rhea" id="RHEA:16237"/>
        <dbReference type="Rhea" id="RHEA-COMP:10747"/>
        <dbReference type="Rhea" id="RHEA-COMP:10748"/>
        <dbReference type="ChEBI" id="CHEBI:83833"/>
        <dbReference type="ChEBI" id="CHEBI:83834"/>
        <dbReference type="EC" id="5.2.1.8"/>
    </reaction>
</comment>
<gene>
    <name evidence="12" type="primary">slyD_1</name>
    <name evidence="12" type="ORF">DPBNPPHM_02630</name>
</gene>
<dbReference type="PANTHER" id="PTHR47861:SF3">
    <property type="entry name" value="FKBP-TYPE PEPTIDYL-PROLYL CIS-TRANS ISOMERASE SLYD"/>
    <property type="match status" value="1"/>
</dbReference>
<dbReference type="EMBL" id="CACSII010000021">
    <property type="protein sequence ID" value="CAA0120863.1"/>
    <property type="molecule type" value="Genomic_DNA"/>
</dbReference>
<comment type="similarity">
    <text evidence="3 10">Belongs to the FKBP-type PPIase family.</text>
</comment>
<keyword evidence="7 9" id="KW-0413">Isomerase</keyword>
<evidence type="ECO:0000256" key="4">
    <source>
        <dbReference type="ARBA" id="ARBA00022490"/>
    </source>
</evidence>
<organism evidence="12 13">
    <name type="scientific">BD1-7 clade bacterium</name>
    <dbReference type="NCBI Taxonomy" id="2029982"/>
    <lineage>
        <taxon>Bacteria</taxon>
        <taxon>Pseudomonadati</taxon>
        <taxon>Pseudomonadota</taxon>
        <taxon>Gammaproteobacteria</taxon>
        <taxon>Cellvibrionales</taxon>
        <taxon>Spongiibacteraceae</taxon>
        <taxon>BD1-7 clade</taxon>
    </lineage>
</organism>
<dbReference type="GO" id="GO:0003755">
    <property type="term" value="F:peptidyl-prolyl cis-trans isomerase activity"/>
    <property type="evidence" value="ECO:0007669"/>
    <property type="project" value="UniProtKB-UniRule"/>
</dbReference>
<evidence type="ECO:0000256" key="2">
    <source>
        <dbReference type="ARBA" id="ARBA00004496"/>
    </source>
</evidence>
<dbReference type="Pfam" id="PF00254">
    <property type="entry name" value="FKBP_C"/>
    <property type="match status" value="1"/>
</dbReference>
<evidence type="ECO:0000256" key="8">
    <source>
        <dbReference type="ARBA" id="ARBA00037071"/>
    </source>
</evidence>
<dbReference type="PROSITE" id="PS50059">
    <property type="entry name" value="FKBP_PPIASE"/>
    <property type="match status" value="1"/>
</dbReference>
<dbReference type="PANTHER" id="PTHR47861">
    <property type="entry name" value="FKBP-TYPE PEPTIDYL-PROLYL CIS-TRANS ISOMERASE SLYD"/>
    <property type="match status" value="1"/>
</dbReference>
<evidence type="ECO:0000256" key="10">
    <source>
        <dbReference type="RuleBase" id="RU003915"/>
    </source>
</evidence>